<feature type="transmembrane region" description="Helical" evidence="7">
    <location>
        <begin position="33"/>
        <end position="53"/>
    </location>
</feature>
<evidence type="ECO:0000256" key="5">
    <source>
        <dbReference type="ARBA" id="ARBA00022989"/>
    </source>
</evidence>
<dbReference type="KEGG" id="pbr:PB2503_05257"/>
<name>E0TG83_PARBH</name>
<keyword evidence="2" id="KW-0813">Transport</keyword>
<evidence type="ECO:0000313" key="8">
    <source>
        <dbReference type="EMBL" id="ADM09126.1"/>
    </source>
</evidence>
<reference evidence="9" key="1">
    <citation type="submission" date="2010-08" db="EMBL/GenBank/DDBJ databases">
        <title>Genome sequence of Parvularcula bermudensis HTCC2503.</title>
        <authorList>
            <person name="Kang D.-M."/>
            <person name="Oh H.-M."/>
            <person name="Cho J.-C."/>
        </authorList>
    </citation>
    <scope>NUCLEOTIDE SEQUENCE [LARGE SCALE GENOMIC DNA]</scope>
    <source>
        <strain evidence="9">ATCC BAA-594 / HTCC2503 / KCTC 12087</strain>
    </source>
</reference>
<comment type="subcellular location">
    <subcellularLocation>
        <location evidence="1">Membrane</location>
        <topology evidence="1">Multi-pass membrane protein</topology>
    </subcellularLocation>
</comment>
<accession>E0TG83</accession>
<evidence type="ECO:0000256" key="6">
    <source>
        <dbReference type="ARBA" id="ARBA00023136"/>
    </source>
</evidence>
<feature type="transmembrane region" description="Helical" evidence="7">
    <location>
        <begin position="288"/>
        <end position="309"/>
    </location>
</feature>
<evidence type="ECO:0000313" key="9">
    <source>
        <dbReference type="Proteomes" id="UP000001302"/>
    </source>
</evidence>
<feature type="transmembrane region" description="Helical" evidence="7">
    <location>
        <begin position="256"/>
        <end position="276"/>
    </location>
</feature>
<feature type="transmembrane region" description="Helical" evidence="7">
    <location>
        <begin position="65"/>
        <end position="83"/>
    </location>
</feature>
<keyword evidence="9" id="KW-1185">Reference proteome</keyword>
<sequence>MSLAAILTPLFGAIAIGAIAGTFRLFGEAEAKVFARFVFMIAMPLAVLAFILTEVRLDPAHRAVIVGYFAGFLPVALAAFLFARAKGYDVRRAGALTFSAVCGNSIFLGLPIALSVPSWGSPYLLLLVCEGVVAYGLGTILLSWPPGVSGGPSFALISGALLRALKNPLIGVTIGGFFLLAIGAVPPPILVAPFGFVGAIAAPLGLIVLGLYLIILIRRRITLPLDAAIVFVSLKLGVFPAISASVVWLLTSEAALTQATALFTGLPPAVSTLIYAATYGAGEEEAAALLAFSTLTGLITLTAFLGVVLPS</sequence>
<proteinExistence type="predicted"/>
<dbReference type="eggNOG" id="COG0679">
    <property type="taxonomic scope" value="Bacteria"/>
</dbReference>
<evidence type="ECO:0000256" key="7">
    <source>
        <dbReference type="SAM" id="Phobius"/>
    </source>
</evidence>
<evidence type="ECO:0000256" key="3">
    <source>
        <dbReference type="ARBA" id="ARBA00022475"/>
    </source>
</evidence>
<keyword evidence="5 7" id="KW-1133">Transmembrane helix</keyword>
<feature type="transmembrane region" description="Helical" evidence="7">
    <location>
        <begin position="227"/>
        <end position="250"/>
    </location>
</feature>
<feature type="transmembrane region" description="Helical" evidence="7">
    <location>
        <begin position="191"/>
        <end position="215"/>
    </location>
</feature>
<dbReference type="EMBL" id="CP002156">
    <property type="protein sequence ID" value="ADM09126.1"/>
    <property type="molecule type" value="Genomic_DNA"/>
</dbReference>
<feature type="transmembrane region" description="Helical" evidence="7">
    <location>
        <begin position="6"/>
        <end position="26"/>
    </location>
</feature>
<dbReference type="PANTHER" id="PTHR36838:SF3">
    <property type="entry name" value="TRANSPORTER AUXIN EFFLUX CARRIER EC FAMILY"/>
    <property type="match status" value="1"/>
</dbReference>
<dbReference type="PANTHER" id="PTHR36838">
    <property type="entry name" value="AUXIN EFFLUX CARRIER FAMILY PROTEIN"/>
    <property type="match status" value="1"/>
</dbReference>
<dbReference type="HOGENOM" id="CLU_893848_0_0_5"/>
<evidence type="ECO:0000256" key="2">
    <source>
        <dbReference type="ARBA" id="ARBA00022448"/>
    </source>
</evidence>
<feature type="transmembrane region" description="Helical" evidence="7">
    <location>
        <begin position="165"/>
        <end position="185"/>
    </location>
</feature>
<dbReference type="GO" id="GO:0016020">
    <property type="term" value="C:membrane"/>
    <property type="evidence" value="ECO:0007669"/>
    <property type="project" value="UniProtKB-SubCell"/>
</dbReference>
<dbReference type="AlphaFoldDB" id="E0TG83"/>
<dbReference type="GO" id="GO:0055085">
    <property type="term" value="P:transmembrane transport"/>
    <property type="evidence" value="ECO:0007669"/>
    <property type="project" value="InterPro"/>
</dbReference>
<keyword evidence="4 7" id="KW-0812">Transmembrane</keyword>
<evidence type="ECO:0000256" key="4">
    <source>
        <dbReference type="ARBA" id="ARBA00022692"/>
    </source>
</evidence>
<reference evidence="8 9" key="2">
    <citation type="journal article" date="2011" name="J. Bacteriol.">
        <title>Complete genome sequence of strain HTCC2503T of Parvularcula bermudensis, the type species of the order "Parvularculales" in the class Alphaproteobacteria.</title>
        <authorList>
            <person name="Oh H.M."/>
            <person name="Kang I."/>
            <person name="Vergin K.L."/>
            <person name="Kang D."/>
            <person name="Rhee K.H."/>
            <person name="Giovannoni S.J."/>
            <person name="Cho J.C."/>
        </authorList>
    </citation>
    <scope>NUCLEOTIDE SEQUENCE [LARGE SCALE GENOMIC DNA]</scope>
    <source>
        <strain evidence="9">ATCC BAA-594 / HTCC2503 / KCTC 12087</strain>
    </source>
</reference>
<dbReference type="STRING" id="314260.PB2503_05257"/>
<keyword evidence="3" id="KW-1003">Cell membrane</keyword>
<organism evidence="8 9">
    <name type="scientific">Parvularcula bermudensis (strain ATCC BAA-594 / HTCC2503 / KCTC 12087)</name>
    <dbReference type="NCBI Taxonomy" id="314260"/>
    <lineage>
        <taxon>Bacteria</taxon>
        <taxon>Pseudomonadati</taxon>
        <taxon>Pseudomonadota</taxon>
        <taxon>Alphaproteobacteria</taxon>
        <taxon>Parvularculales</taxon>
        <taxon>Parvularculaceae</taxon>
        <taxon>Parvularcula</taxon>
    </lineage>
</organism>
<keyword evidence="6 7" id="KW-0472">Membrane</keyword>
<protein>
    <submittedName>
        <fullName evidence="8">Uncharacterized protein</fullName>
    </submittedName>
</protein>
<evidence type="ECO:0000256" key="1">
    <source>
        <dbReference type="ARBA" id="ARBA00004141"/>
    </source>
</evidence>
<dbReference type="Proteomes" id="UP000001302">
    <property type="component" value="Chromosome"/>
</dbReference>
<gene>
    <name evidence="8" type="ordered locus">PB2503_05257</name>
</gene>
<dbReference type="Pfam" id="PF03547">
    <property type="entry name" value="Mem_trans"/>
    <property type="match status" value="2"/>
</dbReference>
<dbReference type="InterPro" id="IPR004776">
    <property type="entry name" value="Mem_transp_PIN-like"/>
</dbReference>
<feature type="transmembrane region" description="Helical" evidence="7">
    <location>
        <begin position="95"/>
        <end position="117"/>
    </location>
</feature>